<accession>A0ABQ8XRV8</accession>
<dbReference type="CDD" id="cd18186">
    <property type="entry name" value="BTB_POZ_ZBTB_KLHL-like"/>
    <property type="match status" value="1"/>
</dbReference>
<reference evidence="5" key="1">
    <citation type="submission" date="2022-08" db="EMBL/GenBank/DDBJ databases">
        <title>Novel sulfate-reducing endosymbionts in the free-living metamonad Anaeramoeba.</title>
        <authorList>
            <person name="Jerlstrom-Hultqvist J."/>
            <person name="Cepicka I."/>
            <person name="Gallot-Lavallee L."/>
            <person name="Salas-Leiva D."/>
            <person name="Curtis B.A."/>
            <person name="Zahonova K."/>
            <person name="Pipaliya S."/>
            <person name="Dacks J."/>
            <person name="Roger A.J."/>
        </authorList>
    </citation>
    <scope>NUCLEOTIDE SEQUENCE</scope>
    <source>
        <strain evidence="5">Schooner1</strain>
    </source>
</reference>
<evidence type="ECO:0000259" key="4">
    <source>
        <dbReference type="PROSITE" id="PS50097"/>
    </source>
</evidence>
<proteinExistence type="predicted"/>
<evidence type="ECO:0000313" key="6">
    <source>
        <dbReference type="Proteomes" id="UP001150062"/>
    </source>
</evidence>
<dbReference type="InterPro" id="IPR002110">
    <property type="entry name" value="Ankyrin_rpt"/>
</dbReference>
<keyword evidence="1" id="KW-0677">Repeat</keyword>
<evidence type="ECO:0000256" key="1">
    <source>
        <dbReference type="ARBA" id="ARBA00022737"/>
    </source>
</evidence>
<dbReference type="EMBL" id="JAOAOG010000263">
    <property type="protein sequence ID" value="KAJ6235306.1"/>
    <property type="molecule type" value="Genomic_DNA"/>
</dbReference>
<name>A0ABQ8XRV8_9EUKA</name>
<feature type="repeat" description="ANK" evidence="3">
    <location>
        <begin position="60"/>
        <end position="93"/>
    </location>
</feature>
<dbReference type="InterPro" id="IPR036770">
    <property type="entry name" value="Ankyrin_rpt-contain_sf"/>
</dbReference>
<dbReference type="Pfam" id="PF00651">
    <property type="entry name" value="BTB"/>
    <property type="match status" value="1"/>
</dbReference>
<dbReference type="SUPFAM" id="SSF54695">
    <property type="entry name" value="POZ domain"/>
    <property type="match status" value="1"/>
</dbReference>
<dbReference type="SMART" id="SM00248">
    <property type="entry name" value="ANK"/>
    <property type="match status" value="12"/>
</dbReference>
<dbReference type="PANTHER" id="PTHR24180">
    <property type="entry name" value="CYCLIN-DEPENDENT KINASE INHIBITOR 2C-RELATED"/>
    <property type="match status" value="1"/>
</dbReference>
<gene>
    <name evidence="5" type="ORF">M0813_28748</name>
</gene>
<keyword evidence="2 3" id="KW-0040">ANK repeat</keyword>
<comment type="caution">
    <text evidence="5">The sequence shown here is derived from an EMBL/GenBank/DDBJ whole genome shotgun (WGS) entry which is preliminary data.</text>
</comment>
<evidence type="ECO:0000313" key="5">
    <source>
        <dbReference type="EMBL" id="KAJ6235306.1"/>
    </source>
</evidence>
<dbReference type="Proteomes" id="UP001150062">
    <property type="component" value="Unassembled WGS sequence"/>
</dbReference>
<dbReference type="Pfam" id="PF12796">
    <property type="entry name" value="Ank_2"/>
    <property type="match status" value="2"/>
</dbReference>
<protein>
    <submittedName>
        <fullName evidence="5">Ankyrin repeat-containing protein</fullName>
    </submittedName>
</protein>
<dbReference type="InterPro" id="IPR011333">
    <property type="entry name" value="SKP1/BTB/POZ_sf"/>
</dbReference>
<dbReference type="InterPro" id="IPR051637">
    <property type="entry name" value="Ank_repeat_dom-contain_49"/>
</dbReference>
<dbReference type="Gene3D" id="3.30.710.10">
    <property type="entry name" value="Potassium Channel Kv1.1, Chain A"/>
    <property type="match status" value="1"/>
</dbReference>
<dbReference type="PROSITE" id="PS50097">
    <property type="entry name" value="BTB"/>
    <property type="match status" value="1"/>
</dbReference>
<dbReference type="PROSITE" id="PS50088">
    <property type="entry name" value="ANK_REPEAT"/>
    <property type="match status" value="1"/>
</dbReference>
<dbReference type="PANTHER" id="PTHR24180:SF45">
    <property type="entry name" value="POLY [ADP-RIBOSE] POLYMERASE TANKYRASE"/>
    <property type="match status" value="1"/>
</dbReference>
<organism evidence="5 6">
    <name type="scientific">Anaeramoeba flamelloides</name>
    <dbReference type="NCBI Taxonomy" id="1746091"/>
    <lineage>
        <taxon>Eukaryota</taxon>
        <taxon>Metamonada</taxon>
        <taxon>Anaeramoebidae</taxon>
        <taxon>Anaeramoeba</taxon>
    </lineage>
</organism>
<feature type="domain" description="BTB" evidence="4">
    <location>
        <begin position="747"/>
        <end position="816"/>
    </location>
</feature>
<dbReference type="InterPro" id="IPR000210">
    <property type="entry name" value="BTB/POZ_dom"/>
</dbReference>
<evidence type="ECO:0000256" key="2">
    <source>
        <dbReference type="ARBA" id="ARBA00023043"/>
    </source>
</evidence>
<keyword evidence="6" id="KW-1185">Reference proteome</keyword>
<evidence type="ECO:0000256" key="3">
    <source>
        <dbReference type="PROSITE-ProRule" id="PRU00023"/>
    </source>
</evidence>
<dbReference type="SUPFAM" id="SSF48403">
    <property type="entry name" value="Ankyrin repeat"/>
    <property type="match status" value="2"/>
</dbReference>
<sequence>MISFNKATIEFFETLRDGGFNLNENTYYFFDIICKKTPTIEMFKYCKKIGINFNGDDQNRSYTLLHFLCENSPTVELIEYLLKNGAQVNKKDRSSHTKSAIFNLCEFNPSIEMIDLMVKYGSDLNQQNKLNQTPLHYLIKGGKATIKLLEYFERKDVNFQKQDFQKNGVLHFLCLSKDPKIEIFKYLLKKGIDINHKNNYQETAFHFYCSSNLSQPTVEMIHFFGDNGADLYQINRKRENILNLLCSNNNLTIELLKYLVLRKKFKLNAFKSYYTNPFMQYCGYSTINIEILKYFVKNGCSLYSRLYHVDSTLHNICLKNTLTIDIIKFYLENKFDINFKSCILINLFKNRRYEIDLNLFQFLVDNKLNIKKRDSHGKRPLNYYLEHCKKPRIEIIKFFIDNKISKHSRDRTGRNFLYYLCTNKNRPNYTLDIKLINYFLKLGVDINHQDTNKDTIFHYICKNNLLNVEIFNYFLENEANINVKNKLETIPFHYFCQNNRKYSKLFDLFLQNGTNINQKNSHGKTPLHYLCSYLPPTFSEPSVELLQFFITNGAKINELDMEHKLPLNYLFYLRKCASLSLTQIFYENGLIGNIQNKYSARIHDIIQKGYITKYKDDKQLLKLSQFLLKVDWNNLENNLKVFYKKKEFTDCEIKGIKIHSKLIEWRTKKNMKQIKKILDNYENENITDFLKWVYYDKKRIVNNNKNKSRLKKKIFDQICSQFELNLNLKKFSLSYSIGKLYQIEDSKDFTIIINKTQKIKCHKFILQARSELFRDLFLISNDSNSIDTINDYSNKSAETMNLVIKYLYVNKIDFTFKNTAILDEMSDVVDYFQLSENCSFNYLLEKIIYESQN</sequence>
<dbReference type="Gene3D" id="1.25.40.20">
    <property type="entry name" value="Ankyrin repeat-containing domain"/>
    <property type="match status" value="3"/>
</dbReference>